<dbReference type="EMBL" id="ADMT01000148">
    <property type="protein sequence ID" value="EFF82871.1"/>
    <property type="molecule type" value="Genomic_DNA"/>
</dbReference>
<gene>
    <name evidence="2" type="ORF">HMP0015_1641</name>
</gene>
<sequence length="42" mass="5207">MIKFFYSFFHILINTFFGKKLLVLFRIMYKTRTSNDFVTSYK</sequence>
<evidence type="ECO:0000313" key="2">
    <source>
        <dbReference type="EMBL" id="EFF82871.1"/>
    </source>
</evidence>
<keyword evidence="1" id="KW-0812">Transmembrane</keyword>
<accession>D4XPJ9</accession>
<keyword evidence="1" id="KW-0472">Membrane</keyword>
<dbReference type="HOGENOM" id="CLU_3245812_0_0_6"/>
<evidence type="ECO:0000313" key="3">
    <source>
        <dbReference type="Proteomes" id="UP000003085"/>
    </source>
</evidence>
<name>D4XPJ9_ACIHA</name>
<protein>
    <submittedName>
        <fullName evidence="2">Uncharacterized protein</fullName>
    </submittedName>
</protein>
<comment type="caution">
    <text evidence="2">The sequence shown here is derived from an EMBL/GenBank/DDBJ whole genome shotgun (WGS) entry which is preliminary data.</text>
</comment>
<evidence type="ECO:0000256" key="1">
    <source>
        <dbReference type="SAM" id="Phobius"/>
    </source>
</evidence>
<reference evidence="3" key="1">
    <citation type="submission" date="2010-03" db="EMBL/GenBank/DDBJ databases">
        <title>Complete sequence of Mobiluncus curtisii ATCC 43063.</title>
        <authorList>
            <person name="Muzny D."/>
            <person name="Qin X."/>
            <person name="Deng J."/>
            <person name="Jiang H."/>
            <person name="Liu Y."/>
            <person name="Qu J."/>
            <person name="Song X.-Z."/>
            <person name="Zhang L."/>
            <person name="Thornton R."/>
            <person name="Coyle M."/>
            <person name="Francisco L."/>
            <person name="Jackson L."/>
            <person name="Javaid M."/>
            <person name="Korchina V."/>
            <person name="Kovar C."/>
            <person name="Mata R."/>
            <person name="Mathew T."/>
            <person name="Ngo R."/>
            <person name="Nguyen L."/>
            <person name="Nguyen N."/>
            <person name="Okwuonu G."/>
            <person name="Ongeri F."/>
            <person name="Pham C."/>
            <person name="Simmons D."/>
            <person name="Wilczek-Boney K."/>
            <person name="Hale W."/>
            <person name="Jakkamsetti A."/>
            <person name="Pham P."/>
            <person name="Ruth R."/>
            <person name="San Lucas F."/>
            <person name="Warren J."/>
            <person name="Zhang J."/>
            <person name="Zhao Z."/>
            <person name="Zhou C."/>
            <person name="Zhu D."/>
            <person name="Lee S."/>
            <person name="Bess C."/>
            <person name="Blankenburg K."/>
            <person name="Forbes L."/>
            <person name="Fu Q."/>
            <person name="Gubbala S."/>
            <person name="Hirani K."/>
            <person name="Jayaseelan J.C."/>
            <person name="Lara F."/>
            <person name="Munidasa M."/>
            <person name="Palculict T."/>
            <person name="Patil S."/>
            <person name="Pu L.-L."/>
            <person name="Saada N."/>
            <person name="Tang L."/>
            <person name="Weissenberger G."/>
            <person name="Zhu Y."/>
            <person name="Hemphill L."/>
            <person name="Shang Y."/>
            <person name="Youmans B."/>
            <person name="Ayvaz T."/>
            <person name="Ross M."/>
            <person name="Santibanez J."/>
            <person name="Aqrawi P."/>
            <person name="Gross S."/>
            <person name="Joshi V."/>
            <person name="Fowler G."/>
            <person name="Nazareth L."/>
            <person name="Reid J."/>
            <person name="Worley K."/>
            <person name="Petrosino J."/>
            <person name="Highlander S."/>
            <person name="Gibbs R."/>
            <person name="Gibbs R."/>
        </authorList>
    </citation>
    <scope>NUCLEOTIDE SEQUENCE [LARGE SCALE GENOMIC DNA]</scope>
    <source>
        <strain evidence="3">ATCC 19194</strain>
    </source>
</reference>
<keyword evidence="1" id="KW-1133">Transmembrane helix</keyword>
<dbReference type="AlphaFoldDB" id="D4XPJ9"/>
<dbReference type="Proteomes" id="UP000003085">
    <property type="component" value="Unassembled WGS sequence"/>
</dbReference>
<proteinExistence type="predicted"/>
<organism evidence="2 3">
    <name type="scientific">Acinetobacter haemolyticus ATCC 19194</name>
    <dbReference type="NCBI Taxonomy" id="707232"/>
    <lineage>
        <taxon>Bacteria</taxon>
        <taxon>Pseudomonadati</taxon>
        <taxon>Pseudomonadota</taxon>
        <taxon>Gammaproteobacteria</taxon>
        <taxon>Moraxellales</taxon>
        <taxon>Moraxellaceae</taxon>
        <taxon>Acinetobacter</taxon>
    </lineage>
</organism>
<feature type="transmembrane region" description="Helical" evidence="1">
    <location>
        <begin position="6"/>
        <end position="25"/>
    </location>
</feature>